<dbReference type="SUPFAM" id="SSF51120">
    <property type="entry name" value="beta-Roll"/>
    <property type="match status" value="1"/>
</dbReference>
<accession>A0ABT2YYW4</accession>
<proteinExistence type="predicted"/>
<gene>
    <name evidence="2" type="ORF">OE647_04750</name>
</gene>
<keyword evidence="3" id="KW-1185">Reference proteome</keyword>
<dbReference type="RefSeq" id="WP_263720520.1">
    <property type="nucleotide sequence ID" value="NZ_JAOWLA010000003.1"/>
</dbReference>
<dbReference type="PROSITE" id="PS51257">
    <property type="entry name" value="PROKAR_LIPOPROTEIN"/>
    <property type="match status" value="1"/>
</dbReference>
<reference evidence="2 3" key="1">
    <citation type="submission" date="2022-10" db="EMBL/GenBank/DDBJ databases">
        <title>Defluviimonas sp. nov., isolated from ocean surface water.</title>
        <authorList>
            <person name="He W."/>
            <person name="Wang L."/>
            <person name="Zhang D.-F."/>
        </authorList>
    </citation>
    <scope>NUCLEOTIDE SEQUENCE [LARGE SCALE GENOMIC DNA]</scope>
    <source>
        <strain evidence="2 3">WL0075</strain>
    </source>
</reference>
<evidence type="ECO:0000256" key="1">
    <source>
        <dbReference type="SAM" id="SignalP"/>
    </source>
</evidence>
<protein>
    <recommendedName>
        <fullName evidence="4">Calcium-binding protein</fullName>
    </recommendedName>
</protein>
<evidence type="ECO:0000313" key="3">
    <source>
        <dbReference type="Proteomes" id="UP001652503"/>
    </source>
</evidence>
<dbReference type="Pfam" id="PF00353">
    <property type="entry name" value="HemolysinCabind"/>
    <property type="match status" value="1"/>
</dbReference>
<name>A0ABT2YYW4_9RHOB</name>
<evidence type="ECO:0008006" key="4">
    <source>
        <dbReference type="Google" id="ProtNLM"/>
    </source>
</evidence>
<evidence type="ECO:0000313" key="2">
    <source>
        <dbReference type="EMBL" id="MCV2864049.1"/>
    </source>
</evidence>
<feature type="signal peptide" evidence="1">
    <location>
        <begin position="1"/>
        <end position="20"/>
    </location>
</feature>
<organism evidence="2 3">
    <name type="scientific">Albidovulum sediminicola</name>
    <dbReference type="NCBI Taxonomy" id="2984331"/>
    <lineage>
        <taxon>Bacteria</taxon>
        <taxon>Pseudomonadati</taxon>
        <taxon>Pseudomonadota</taxon>
        <taxon>Alphaproteobacteria</taxon>
        <taxon>Rhodobacterales</taxon>
        <taxon>Paracoccaceae</taxon>
        <taxon>Albidovulum</taxon>
    </lineage>
</organism>
<comment type="caution">
    <text evidence="2">The sequence shown here is derived from an EMBL/GenBank/DDBJ whole genome shotgun (WGS) entry which is preliminary data.</text>
</comment>
<keyword evidence="1" id="KW-0732">Signal</keyword>
<sequence>MRLVNLILPVLLALSCGLWASGPRAQTPGPAEGLDDPVIAFNLSSVVDWSTAMPFLDVARTMRPFYAGTFENWETTSHEDLVAGGYLDAAGWPVRLPPGATLFRTGFDWSGGGETASRMGRYVLTYEGSGHIALFGNVQEAARQPGRIVFDNPEGRGFWLEIRDIDPKNYIRNISILREDRIALFQAGAIFNPDWLRLIQDARHLRFMDWMATNGSDIETWKGRPRPEDASWAAKGVPVEIMVRLANEIGAEPWFTMPHKADDAYVRAFATYVRDHLDPRLKAREEFSNEVWNGGFRQFYWVDRRAQEEWGRGAGIYYHAKRATEMALIWQDVFGAEASARLVNVLAGQAVNSWLTEELLTAGVWREEEPRSYVPPDQVFQEFAVTTYFGTEVIGNEGVRETLRAKLQRSPKEAAAWLTRRMLDPEVGDSVPSTMEFLQRQREVVEEHGLRLVAYEGGQHVHQLYAIRGISEEELDQLTTFMRDYVRSADMAALYDELWQGWPKVGQGPFMQYTEAEGASKWGSWGLYAYLGDRTPRSDLMERRAAVGGAWWGEHGGPQFRQGVIRRAGASGGTLAGTPEEDFLIGGASDDRFVPGAGADGMNGGDGRDTVVLSGASGDYQVRREGAGLLLSGPDGDKYLFNVEQAEFAGGETRTLADLIP</sequence>
<dbReference type="InterPro" id="IPR011049">
    <property type="entry name" value="Serralysin-like_metalloprot_C"/>
</dbReference>
<dbReference type="InterPro" id="IPR001343">
    <property type="entry name" value="Hemolysn_Ca-bd"/>
</dbReference>
<dbReference type="Gene3D" id="2.150.10.10">
    <property type="entry name" value="Serralysin-like metalloprotease, C-terminal"/>
    <property type="match status" value="1"/>
</dbReference>
<feature type="chain" id="PRO_5046705493" description="Calcium-binding protein" evidence="1">
    <location>
        <begin position="21"/>
        <end position="661"/>
    </location>
</feature>
<dbReference type="Proteomes" id="UP001652503">
    <property type="component" value="Unassembled WGS sequence"/>
</dbReference>
<dbReference type="EMBL" id="JAOWLA010000003">
    <property type="protein sequence ID" value="MCV2864049.1"/>
    <property type="molecule type" value="Genomic_DNA"/>
</dbReference>